<comment type="subunit">
    <text evidence="9">The complex comprises the extracytoplasmic solute receptor protein and the two transmembrane proteins.</text>
</comment>
<evidence type="ECO:0000256" key="2">
    <source>
        <dbReference type="ARBA" id="ARBA00022448"/>
    </source>
</evidence>
<comment type="caution">
    <text evidence="9">Lacks conserved residue(s) required for the propagation of feature annotation.</text>
</comment>
<evidence type="ECO:0000256" key="1">
    <source>
        <dbReference type="ARBA" id="ARBA00004429"/>
    </source>
</evidence>
<dbReference type="InterPro" id="IPR055348">
    <property type="entry name" value="DctQ"/>
</dbReference>
<protein>
    <recommendedName>
        <fullName evidence="9">TRAP transporter small permease protein</fullName>
    </recommendedName>
</protein>
<dbReference type="Pfam" id="PF04290">
    <property type="entry name" value="DctQ"/>
    <property type="match status" value="1"/>
</dbReference>
<dbReference type="Proteomes" id="UP001237780">
    <property type="component" value="Unassembled WGS sequence"/>
</dbReference>
<keyword evidence="5 9" id="KW-0812">Transmembrane</keyword>
<keyword evidence="3" id="KW-1003">Cell membrane</keyword>
<keyword evidence="4 9" id="KW-0997">Cell inner membrane</keyword>
<sequence length="182" mass="19887">MSVLLSVSRAIDAINTFVGKAVSWLVLAAVLISAINATTRKLFNVSSNAWLEAQWYLFSAVFLLAAGYTLLNNEHVKVDLIYGQIKRRSQLWIEVFGTLFFLFPFCLITIYLSWPVVLSKLASGEVSNNTGGLLLWPVWALIPAGFGLLALQGLSELIKRIAILRGHIPDAVAIADADAAIL</sequence>
<comment type="function">
    <text evidence="9">Part of the tripartite ATP-independent periplasmic (TRAP) transport system.</text>
</comment>
<dbReference type="RefSeq" id="WP_307277609.1">
    <property type="nucleotide sequence ID" value="NZ_JAUSZT010000002.1"/>
</dbReference>
<evidence type="ECO:0000256" key="3">
    <source>
        <dbReference type="ARBA" id="ARBA00022475"/>
    </source>
</evidence>
<feature type="transmembrane region" description="Helical" evidence="9">
    <location>
        <begin position="53"/>
        <end position="71"/>
    </location>
</feature>
<gene>
    <name evidence="11" type="ORF">QFZ34_000993</name>
</gene>
<keyword evidence="12" id="KW-1185">Reference proteome</keyword>
<keyword evidence="2 9" id="KW-0813">Transport</keyword>
<evidence type="ECO:0000256" key="4">
    <source>
        <dbReference type="ARBA" id="ARBA00022519"/>
    </source>
</evidence>
<reference evidence="11 12" key="1">
    <citation type="submission" date="2023-07" db="EMBL/GenBank/DDBJ databases">
        <title>Comparative genomics of wheat-associated soil bacteria to identify genetic determinants of phenazine resistance.</title>
        <authorList>
            <person name="Mouncey N."/>
        </authorList>
    </citation>
    <scope>NUCLEOTIDE SEQUENCE [LARGE SCALE GENOMIC DNA]</scope>
    <source>
        <strain evidence="11 12">W4I11</strain>
    </source>
</reference>
<organism evidence="11 12">
    <name type="scientific">Phyllobacterium ifriqiyense</name>
    <dbReference type="NCBI Taxonomy" id="314238"/>
    <lineage>
        <taxon>Bacteria</taxon>
        <taxon>Pseudomonadati</taxon>
        <taxon>Pseudomonadota</taxon>
        <taxon>Alphaproteobacteria</taxon>
        <taxon>Hyphomicrobiales</taxon>
        <taxon>Phyllobacteriaceae</taxon>
        <taxon>Phyllobacterium</taxon>
    </lineage>
</organism>
<accession>A0ABU0S5A5</accession>
<comment type="caution">
    <text evidence="11">The sequence shown here is derived from an EMBL/GenBank/DDBJ whole genome shotgun (WGS) entry which is preliminary data.</text>
</comment>
<feature type="transmembrane region" description="Helical" evidence="9">
    <location>
        <begin position="134"/>
        <end position="151"/>
    </location>
</feature>
<evidence type="ECO:0000256" key="9">
    <source>
        <dbReference type="RuleBase" id="RU369079"/>
    </source>
</evidence>
<comment type="similarity">
    <text evidence="8 9">Belongs to the TRAP transporter small permease family.</text>
</comment>
<proteinExistence type="inferred from homology"/>
<evidence type="ECO:0000256" key="5">
    <source>
        <dbReference type="ARBA" id="ARBA00022692"/>
    </source>
</evidence>
<dbReference type="PANTHER" id="PTHR35011">
    <property type="entry name" value="2,3-DIKETO-L-GULONATE TRAP TRANSPORTER SMALL PERMEASE PROTEIN YIAM"/>
    <property type="match status" value="1"/>
</dbReference>
<dbReference type="PANTHER" id="PTHR35011:SF4">
    <property type="entry name" value="SLL1102 PROTEIN"/>
    <property type="match status" value="1"/>
</dbReference>
<comment type="subcellular location">
    <subcellularLocation>
        <location evidence="1 9">Cell inner membrane</location>
        <topology evidence="1 9">Multi-pass membrane protein</topology>
    </subcellularLocation>
</comment>
<evidence type="ECO:0000259" key="10">
    <source>
        <dbReference type="Pfam" id="PF04290"/>
    </source>
</evidence>
<evidence type="ECO:0000256" key="6">
    <source>
        <dbReference type="ARBA" id="ARBA00022989"/>
    </source>
</evidence>
<keyword evidence="7 9" id="KW-0472">Membrane</keyword>
<evidence type="ECO:0000256" key="8">
    <source>
        <dbReference type="ARBA" id="ARBA00038436"/>
    </source>
</evidence>
<dbReference type="InterPro" id="IPR007387">
    <property type="entry name" value="TRAP_DctQ"/>
</dbReference>
<name>A0ABU0S5A5_9HYPH</name>
<evidence type="ECO:0000256" key="7">
    <source>
        <dbReference type="ARBA" id="ARBA00023136"/>
    </source>
</evidence>
<keyword evidence="6 9" id="KW-1133">Transmembrane helix</keyword>
<feature type="transmembrane region" description="Helical" evidence="9">
    <location>
        <begin position="91"/>
        <end position="114"/>
    </location>
</feature>
<evidence type="ECO:0000313" key="11">
    <source>
        <dbReference type="EMBL" id="MDQ0995816.1"/>
    </source>
</evidence>
<feature type="domain" description="Tripartite ATP-independent periplasmic transporters DctQ component" evidence="10">
    <location>
        <begin position="30"/>
        <end position="161"/>
    </location>
</feature>
<dbReference type="EMBL" id="JAUSZT010000002">
    <property type="protein sequence ID" value="MDQ0995816.1"/>
    <property type="molecule type" value="Genomic_DNA"/>
</dbReference>
<evidence type="ECO:0000313" key="12">
    <source>
        <dbReference type="Proteomes" id="UP001237780"/>
    </source>
</evidence>